<keyword evidence="9" id="KW-1185">Reference proteome</keyword>
<comment type="cofactor">
    <cofactor evidence="1 6">
        <name>pyridoxal 5'-phosphate</name>
        <dbReference type="ChEBI" id="CHEBI:597326"/>
    </cofactor>
</comment>
<protein>
    <recommendedName>
        <fullName evidence="6">Aminotransferase</fullName>
        <ecNumber evidence="6">2.6.1.-</ecNumber>
    </recommendedName>
</protein>
<dbReference type="InterPro" id="IPR004838">
    <property type="entry name" value="NHTrfase_class1_PyrdxlP-BS"/>
</dbReference>
<evidence type="ECO:0000256" key="2">
    <source>
        <dbReference type="ARBA" id="ARBA00007441"/>
    </source>
</evidence>
<evidence type="ECO:0000256" key="4">
    <source>
        <dbReference type="ARBA" id="ARBA00022679"/>
    </source>
</evidence>
<name>A0A5K7Z6D9_9BACT</name>
<dbReference type="EMBL" id="AP021875">
    <property type="protein sequence ID" value="BBO76275.1"/>
    <property type="molecule type" value="Genomic_DNA"/>
</dbReference>
<gene>
    <name evidence="8" type="primary">aspC</name>
    <name evidence="8" type="ORF">DSCW_36920</name>
</gene>
<reference evidence="8 9" key="1">
    <citation type="submission" date="2019-11" db="EMBL/GenBank/DDBJ databases">
        <title>Comparative genomics of hydrocarbon-degrading Desulfosarcina strains.</title>
        <authorList>
            <person name="Watanabe M."/>
            <person name="Kojima H."/>
            <person name="Fukui M."/>
        </authorList>
    </citation>
    <scope>NUCLEOTIDE SEQUENCE [LARGE SCALE GENOMIC DNA]</scope>
    <source>
        <strain evidence="8 9">PP31</strain>
    </source>
</reference>
<dbReference type="Gene3D" id="3.90.1150.10">
    <property type="entry name" value="Aspartate Aminotransferase, domain 1"/>
    <property type="match status" value="1"/>
</dbReference>
<dbReference type="FunFam" id="3.40.640.10:FF:000033">
    <property type="entry name" value="Aspartate aminotransferase"/>
    <property type="match status" value="1"/>
</dbReference>
<dbReference type="Pfam" id="PF00155">
    <property type="entry name" value="Aminotran_1_2"/>
    <property type="match status" value="1"/>
</dbReference>
<evidence type="ECO:0000259" key="7">
    <source>
        <dbReference type="Pfam" id="PF00155"/>
    </source>
</evidence>
<dbReference type="PANTHER" id="PTHR46383:SF1">
    <property type="entry name" value="ASPARTATE AMINOTRANSFERASE"/>
    <property type="match status" value="1"/>
</dbReference>
<dbReference type="GO" id="GO:0006520">
    <property type="term" value="P:amino acid metabolic process"/>
    <property type="evidence" value="ECO:0007669"/>
    <property type="project" value="InterPro"/>
</dbReference>
<dbReference type="EC" id="2.6.1.-" evidence="6"/>
<keyword evidence="3 6" id="KW-0032">Aminotransferase</keyword>
<dbReference type="InterPro" id="IPR050596">
    <property type="entry name" value="AspAT/PAT-like"/>
</dbReference>
<dbReference type="InterPro" id="IPR015421">
    <property type="entry name" value="PyrdxlP-dep_Trfase_major"/>
</dbReference>
<dbReference type="KEGG" id="dwd:DSCW_36920"/>
<dbReference type="InterPro" id="IPR004839">
    <property type="entry name" value="Aminotransferase_I/II_large"/>
</dbReference>
<comment type="similarity">
    <text evidence="2 6">Belongs to the class-I pyridoxal-phosphate-dependent aminotransferase family.</text>
</comment>
<dbReference type="CDD" id="cd00609">
    <property type="entry name" value="AAT_like"/>
    <property type="match status" value="1"/>
</dbReference>
<accession>A0A5K7Z6D9</accession>
<sequence>MPRDWGIEKLKLSARVQSIEGSKTARFIPLLEQMRQVGRSVISLAIGEPAADTPPAVIEATVKALQQQKTRYSEMAGLKELRAALATRFENCSPENIAIFNGSKQALYAAFQTLCNPGDEVIVPLPCWVSFPEQVRLAGGEPVFVPTVDHQLDMAAIRSAANEKTRAILINSPNNPTGAVYPRRDLEQIARLAEEKDLYIVADEAYSYFVYDNLSYDSVYDLDSIRDRLIVTRSFSKHYAMTGFRVGYTVAPKETAAAMVRLHSHLTGNVCTFAQYGALAALDMDEKLLARGRMDLQRKRDLAYDQVRELFPCIRPQGAFYLFPDISGHLEKDEHSGDFAARILERAGVAVVPGEDFGLDGHVRICFAAPEEQLTEAFKRIREVL</sequence>
<organism evidence="8 9">
    <name type="scientific">Desulfosarcina widdelii</name>
    <dbReference type="NCBI Taxonomy" id="947919"/>
    <lineage>
        <taxon>Bacteria</taxon>
        <taxon>Pseudomonadati</taxon>
        <taxon>Thermodesulfobacteriota</taxon>
        <taxon>Desulfobacteria</taxon>
        <taxon>Desulfobacterales</taxon>
        <taxon>Desulfosarcinaceae</taxon>
        <taxon>Desulfosarcina</taxon>
    </lineage>
</organism>
<evidence type="ECO:0000313" key="9">
    <source>
        <dbReference type="Proteomes" id="UP000427769"/>
    </source>
</evidence>
<dbReference type="AlphaFoldDB" id="A0A5K7Z6D9"/>
<dbReference type="InterPro" id="IPR015422">
    <property type="entry name" value="PyrdxlP-dep_Trfase_small"/>
</dbReference>
<keyword evidence="5" id="KW-0663">Pyridoxal phosphate</keyword>
<keyword evidence="4 6" id="KW-0808">Transferase</keyword>
<proteinExistence type="inferred from homology"/>
<evidence type="ECO:0000313" key="8">
    <source>
        <dbReference type="EMBL" id="BBO76275.1"/>
    </source>
</evidence>
<dbReference type="PANTHER" id="PTHR46383">
    <property type="entry name" value="ASPARTATE AMINOTRANSFERASE"/>
    <property type="match status" value="1"/>
</dbReference>
<dbReference type="GO" id="GO:0008483">
    <property type="term" value="F:transaminase activity"/>
    <property type="evidence" value="ECO:0007669"/>
    <property type="project" value="UniProtKB-KW"/>
</dbReference>
<dbReference type="Proteomes" id="UP000427769">
    <property type="component" value="Chromosome"/>
</dbReference>
<feature type="domain" description="Aminotransferase class I/classII large" evidence="7">
    <location>
        <begin position="40"/>
        <end position="381"/>
    </location>
</feature>
<dbReference type="Gene3D" id="3.40.640.10">
    <property type="entry name" value="Type I PLP-dependent aspartate aminotransferase-like (Major domain)"/>
    <property type="match status" value="1"/>
</dbReference>
<evidence type="ECO:0000256" key="1">
    <source>
        <dbReference type="ARBA" id="ARBA00001933"/>
    </source>
</evidence>
<evidence type="ECO:0000256" key="6">
    <source>
        <dbReference type="RuleBase" id="RU000481"/>
    </source>
</evidence>
<dbReference type="SUPFAM" id="SSF53383">
    <property type="entry name" value="PLP-dependent transferases"/>
    <property type="match status" value="1"/>
</dbReference>
<evidence type="ECO:0000256" key="5">
    <source>
        <dbReference type="ARBA" id="ARBA00022898"/>
    </source>
</evidence>
<evidence type="ECO:0000256" key="3">
    <source>
        <dbReference type="ARBA" id="ARBA00022576"/>
    </source>
</evidence>
<dbReference type="GO" id="GO:0030170">
    <property type="term" value="F:pyridoxal phosphate binding"/>
    <property type="evidence" value="ECO:0007669"/>
    <property type="project" value="InterPro"/>
</dbReference>
<dbReference type="PROSITE" id="PS00105">
    <property type="entry name" value="AA_TRANSFER_CLASS_1"/>
    <property type="match status" value="1"/>
</dbReference>
<dbReference type="InterPro" id="IPR015424">
    <property type="entry name" value="PyrdxlP-dep_Trfase"/>
</dbReference>